<dbReference type="PROSITE" id="PS00194">
    <property type="entry name" value="THIOREDOXIN_1"/>
    <property type="match status" value="1"/>
</dbReference>
<dbReference type="InterPro" id="IPR017937">
    <property type="entry name" value="Thioredoxin_CS"/>
</dbReference>
<reference evidence="5" key="1">
    <citation type="submission" date="2022-01" db="UniProtKB">
        <authorList>
            <consortium name="EnsemblMetazoa"/>
        </authorList>
    </citation>
    <scope>IDENTIFICATION</scope>
</reference>
<dbReference type="GeneID" id="106666019"/>
<feature type="domain" description="DUF4746" evidence="4">
    <location>
        <begin position="315"/>
        <end position="468"/>
    </location>
</feature>
<dbReference type="RefSeq" id="XP_014248371.1">
    <property type="nucleotide sequence ID" value="XM_014392885.2"/>
</dbReference>
<dbReference type="AlphaFoldDB" id="A0A8I6RR33"/>
<feature type="region of interest" description="Disordered" evidence="2">
    <location>
        <begin position="547"/>
        <end position="603"/>
    </location>
</feature>
<evidence type="ECO:0000313" key="5">
    <source>
        <dbReference type="EnsemblMetazoa" id="XP_014248371.1"/>
    </source>
</evidence>
<evidence type="ECO:0000313" key="6">
    <source>
        <dbReference type="Proteomes" id="UP000494040"/>
    </source>
</evidence>
<dbReference type="PANTHER" id="PTHR46135">
    <property type="entry name" value="NME/NM23 FAMILY MEMBER 8"/>
    <property type="match status" value="1"/>
</dbReference>
<dbReference type="PANTHER" id="PTHR46135:SF3">
    <property type="entry name" value="NME_NM23 FAMILY MEMBER 8"/>
    <property type="match status" value="1"/>
</dbReference>
<name>A0A8I6RR33_CIMLE</name>
<accession>A0A8I6RR33</accession>
<dbReference type="InterPro" id="IPR036249">
    <property type="entry name" value="Thioredoxin-like_sf"/>
</dbReference>
<evidence type="ECO:0000259" key="3">
    <source>
        <dbReference type="Pfam" id="PF00085"/>
    </source>
</evidence>
<dbReference type="Gene3D" id="3.40.30.10">
    <property type="entry name" value="Glutaredoxin"/>
    <property type="match status" value="1"/>
</dbReference>
<dbReference type="KEGG" id="clec:106666019"/>
<dbReference type="Pfam" id="PF00085">
    <property type="entry name" value="Thioredoxin"/>
    <property type="match status" value="1"/>
</dbReference>
<keyword evidence="6" id="KW-1185">Reference proteome</keyword>
<feature type="coiled-coil region" evidence="1">
    <location>
        <begin position="138"/>
        <end position="170"/>
    </location>
</feature>
<feature type="domain" description="Thioredoxin" evidence="3">
    <location>
        <begin position="12"/>
        <end position="101"/>
    </location>
</feature>
<evidence type="ECO:0000259" key="4">
    <source>
        <dbReference type="Pfam" id="PF15928"/>
    </source>
</evidence>
<dbReference type="OMA" id="WSGPCTG"/>
<proteinExistence type="predicted"/>
<dbReference type="Pfam" id="PF15928">
    <property type="entry name" value="DUF4746"/>
    <property type="match status" value="1"/>
</dbReference>
<sequence>MAKKSGQTSLQVEVQSDEEWNALLARPGLIVIDVFSEWCGPCLAMMSNLKKLKLESGVEQFHLALANADTIRVLSRFKGRSEPTWMIAAGGQLMRILFGSNAPMLTKTVLRELDKEVKCMAGLSERKGMTFEEVTPDEQQKLDEIEAKKSREAELERKELAAQLDKVKLRNYERLGRVMNTQTIVVFFPPSIVEPEEPNGKRTCAASYKLMAKYDNIGLSIADQLDILLSREEIMNMMYNSGLSLPEELLKMTDTRACIAALIQDSAALAVERGQPGNAINLPLDQVEQRLAAMIYGEKMDPLRPSSDSVYKMFETDINGVKVPPFWTPLEHISKSAAVSICFPSKVQATEVPMDSLPPPSYVIIFEAKQAHEILDTAKAFADDVLHVGYFDSINPEKAIKVAGTIHELEKMGEGKVNETKMVMALKKMSSDPMLVLAQMNPLHISADLASGTVEMEQFFPPTVEVVEEPDPWAPPPPEPKVYWTDEEDNVWVEENHVAYNGDIIRGRRLVKLADGTDVEDGEWREIPKDEPDQPVESEADVFDELGEDEDIGLLDDGYGPMRTMNMSHDVDEDTLIPISESSSRTNMKDQEENKEEKKDNKK</sequence>
<dbReference type="InterPro" id="IPR031827">
    <property type="entry name" value="DUF4746"/>
</dbReference>
<dbReference type="InterPro" id="IPR013766">
    <property type="entry name" value="Thioredoxin_domain"/>
</dbReference>
<organism evidence="5 6">
    <name type="scientific">Cimex lectularius</name>
    <name type="common">Bed bug</name>
    <name type="synonym">Acanthia lectularia</name>
    <dbReference type="NCBI Taxonomy" id="79782"/>
    <lineage>
        <taxon>Eukaryota</taxon>
        <taxon>Metazoa</taxon>
        <taxon>Ecdysozoa</taxon>
        <taxon>Arthropoda</taxon>
        <taxon>Hexapoda</taxon>
        <taxon>Insecta</taxon>
        <taxon>Pterygota</taxon>
        <taxon>Neoptera</taxon>
        <taxon>Paraneoptera</taxon>
        <taxon>Hemiptera</taxon>
        <taxon>Heteroptera</taxon>
        <taxon>Panheteroptera</taxon>
        <taxon>Cimicomorpha</taxon>
        <taxon>Cimicidae</taxon>
        <taxon>Cimex</taxon>
    </lineage>
</organism>
<evidence type="ECO:0000256" key="2">
    <source>
        <dbReference type="SAM" id="MobiDB-lite"/>
    </source>
</evidence>
<feature type="compositionally biased region" description="Basic and acidic residues" evidence="2">
    <location>
        <begin position="587"/>
        <end position="603"/>
    </location>
</feature>
<evidence type="ECO:0000256" key="1">
    <source>
        <dbReference type="SAM" id="Coils"/>
    </source>
</evidence>
<protein>
    <submittedName>
        <fullName evidence="5">Uncharacterized protein</fullName>
    </submittedName>
</protein>
<keyword evidence="1" id="KW-0175">Coiled coil</keyword>
<dbReference type="InterPro" id="IPR051766">
    <property type="entry name" value="TXND_domain-containing"/>
</dbReference>
<dbReference type="Proteomes" id="UP000494040">
    <property type="component" value="Unassembled WGS sequence"/>
</dbReference>
<dbReference type="OrthoDB" id="10263751at2759"/>
<dbReference type="EnsemblMetazoa" id="XM_014392885.2">
    <property type="protein sequence ID" value="XP_014248371.1"/>
    <property type="gene ID" value="LOC106666019"/>
</dbReference>
<dbReference type="SUPFAM" id="SSF52833">
    <property type="entry name" value="Thioredoxin-like"/>
    <property type="match status" value="1"/>
</dbReference>